<dbReference type="Pfam" id="PF03797">
    <property type="entry name" value="Autotransporter"/>
    <property type="match status" value="1"/>
</dbReference>
<feature type="chain" id="PRO_5040183843" evidence="1">
    <location>
        <begin position="27"/>
        <end position="810"/>
    </location>
</feature>
<protein>
    <submittedName>
        <fullName evidence="3">Autotransporter outer membrane beta-barrel domain-containing protein</fullName>
    </submittedName>
</protein>
<reference evidence="3" key="2">
    <citation type="journal article" date="2023" name="Plant Pathol.">
        <title>Dismantling and reorganizing Pseudomonas marginalis sensu#lato.</title>
        <authorList>
            <person name="Sawada H."/>
            <person name="Fujikawa T."/>
            <person name="Satou M."/>
        </authorList>
    </citation>
    <scope>NUCLEOTIDE SEQUENCE</scope>
    <source>
        <strain evidence="3">MAFF 301350</strain>
    </source>
</reference>
<dbReference type="GO" id="GO:0019867">
    <property type="term" value="C:outer membrane"/>
    <property type="evidence" value="ECO:0007669"/>
    <property type="project" value="InterPro"/>
</dbReference>
<proteinExistence type="predicted"/>
<comment type="caution">
    <text evidence="3">The sequence shown here is derived from an EMBL/GenBank/DDBJ whole genome shotgun (WGS) entry which is preliminary data.</text>
</comment>
<keyword evidence="4" id="KW-1185">Reference proteome</keyword>
<dbReference type="Proteomes" id="UP001106592">
    <property type="component" value="Unassembled WGS sequence"/>
</dbReference>
<evidence type="ECO:0000313" key="4">
    <source>
        <dbReference type="Proteomes" id="UP001106592"/>
    </source>
</evidence>
<organism evidence="3 4">
    <name type="scientific">Pseudomonas aegrilactucae</name>
    <dbReference type="NCBI Taxonomy" id="2854028"/>
    <lineage>
        <taxon>Bacteria</taxon>
        <taxon>Pseudomonadati</taxon>
        <taxon>Pseudomonadota</taxon>
        <taxon>Gammaproteobacteria</taxon>
        <taxon>Pseudomonadales</taxon>
        <taxon>Pseudomonadaceae</taxon>
        <taxon>Pseudomonas</taxon>
    </lineage>
</organism>
<reference evidence="3" key="1">
    <citation type="journal article" date="2022" name="Int. J. Syst. Evol. Microbiol.">
        <title>Pseudomonas aegrilactucae sp. nov. and Pseudomonas morbosilactucae sp. nov., pathogens causing bacterial rot of lettuce in Japan.</title>
        <authorList>
            <person name="Sawada H."/>
            <person name="Fujikawa T."/>
            <person name="Satou M."/>
        </authorList>
    </citation>
    <scope>NUCLEOTIDE SEQUENCE</scope>
    <source>
        <strain evidence="3">MAFF 301350</strain>
    </source>
</reference>
<dbReference type="AlphaFoldDB" id="A0A9Q2XHB5"/>
<dbReference type="SMART" id="SM00869">
    <property type="entry name" value="Autotransporter"/>
    <property type="match status" value="1"/>
</dbReference>
<dbReference type="InterPro" id="IPR043990">
    <property type="entry name" value="AC_1"/>
</dbReference>
<accession>A0A9Q2XHB5</accession>
<evidence type="ECO:0000259" key="2">
    <source>
        <dbReference type="PROSITE" id="PS51208"/>
    </source>
</evidence>
<dbReference type="EMBL" id="JAHTBI010000010">
    <property type="protein sequence ID" value="MBV6286154.1"/>
    <property type="molecule type" value="Genomic_DNA"/>
</dbReference>
<feature type="domain" description="Autotransporter" evidence="2">
    <location>
        <begin position="532"/>
        <end position="810"/>
    </location>
</feature>
<evidence type="ECO:0000256" key="1">
    <source>
        <dbReference type="SAM" id="SignalP"/>
    </source>
</evidence>
<dbReference type="RefSeq" id="WP_217973671.1">
    <property type="nucleotide sequence ID" value="NZ_JAHTBI010000010.1"/>
</dbReference>
<keyword evidence="1" id="KW-0732">Signal</keyword>
<sequence length="810" mass="84243">MSAAWRVLLAGVPLLGPLSMLSTAQAACLFGPDSGNDRYVCSSGNAPALTDLNGNNSLLMPADGTGTIVGNVIFGAGADHVEIASGTIGGVVDQGAGVDTFIMSGGQIQALQQGNSRDLFDMSGGRIVGAFEDGDVARMSGGRIGRVDMKLDNNLFDMSGGVIDGNLVAGFGKDTALLSGGRIGGNVSLSGGDDRITLTGTEVLGNVLLSFGNDQLVWREGGIVYGTVQMGEGDDQALLVNLDEHRLGLTRQLDAGLGTDSLLLDNTRTSVGARYVGWEHVTLRSASAFTLDDTLVLGDVGTRTGTLQIDAGSQLISRSGQVTAVTSGQQVTVKNAGVIDLGSGADAQGQLALNGHYVGNNAVLRLNSVLAGDGAASDRLVIHQGTLEGATRLDITNLGGRGATTSANGIEVVRAAAGTTSSATAFSLGQPLSAGPYQYYLFKGGVTADSENSWYLRSSVVAAPPPGQPAPSVPVAAPGTPLLPGATAGHPIVLYRAEVPVYATASRAAALITRTSLATFHQRQGEQTLLKEDGAVAAGWGRTFGEHVRRHWSGTVSPSLAGNLSGFQVGHDLYARRTDSGYRQHVGVSISHTRLSGAVKGFALGFVDTAVGDIKLDGDSVGAYWTLMAPQQWYLDTVLQYTDLQGRARSERGVKLDLNGHALAASVETGYPLALRDRWVIEPQLQLIAQNVEFDTRSDGISRVSQRSQTQWTGRLGARVRGHYMAGGVALQPVVRSNLWRSFGGHDTLAFDSINPISTDQAGTWMEIGAGLSAQLSPAVAVYAGANYSANLDSRQQASVGGTLGLRVSW</sequence>
<dbReference type="PROSITE" id="PS51208">
    <property type="entry name" value="AUTOTRANSPORTER"/>
    <property type="match status" value="1"/>
</dbReference>
<dbReference type="InterPro" id="IPR005546">
    <property type="entry name" value="Autotransporte_beta"/>
</dbReference>
<dbReference type="Pfam" id="PF18883">
    <property type="entry name" value="AC_1"/>
    <property type="match status" value="1"/>
</dbReference>
<evidence type="ECO:0000313" key="3">
    <source>
        <dbReference type="EMBL" id="MBV6286154.1"/>
    </source>
</evidence>
<gene>
    <name evidence="3" type="ORF">KUO17_03710</name>
</gene>
<dbReference type="InterPro" id="IPR006315">
    <property type="entry name" value="OM_autotransptr_brl_dom"/>
</dbReference>
<dbReference type="NCBIfam" id="TIGR01414">
    <property type="entry name" value="autotrans_barl"/>
    <property type="match status" value="1"/>
</dbReference>
<name>A0A9Q2XHB5_9PSED</name>
<dbReference type="CDD" id="cd01344">
    <property type="entry name" value="PL2_Passenger_AT"/>
    <property type="match status" value="1"/>
</dbReference>
<feature type="signal peptide" evidence="1">
    <location>
        <begin position="1"/>
        <end position="26"/>
    </location>
</feature>